<proteinExistence type="inferred from homology"/>
<organism evidence="3 4">
    <name type="scientific">Methylopila henanensis</name>
    <dbReference type="NCBI Taxonomy" id="873516"/>
    <lineage>
        <taxon>Bacteria</taxon>
        <taxon>Pseudomonadati</taxon>
        <taxon>Pseudomonadota</taxon>
        <taxon>Alphaproteobacteria</taxon>
        <taxon>Hyphomicrobiales</taxon>
        <taxon>Methylopilaceae</taxon>
        <taxon>Methylopila</taxon>
    </lineage>
</organism>
<evidence type="ECO:0000313" key="3">
    <source>
        <dbReference type="EMBL" id="MFD1702635.1"/>
    </source>
</evidence>
<dbReference type="Pfam" id="PF05016">
    <property type="entry name" value="ParE_toxin"/>
    <property type="match status" value="1"/>
</dbReference>
<dbReference type="InterPro" id="IPR035093">
    <property type="entry name" value="RelE/ParE_toxin_dom_sf"/>
</dbReference>
<evidence type="ECO:0000256" key="2">
    <source>
        <dbReference type="ARBA" id="ARBA00022649"/>
    </source>
</evidence>
<dbReference type="Proteomes" id="UP001597308">
    <property type="component" value="Unassembled WGS sequence"/>
</dbReference>
<protein>
    <submittedName>
        <fullName evidence="3">Type II toxin-antitoxin system RelE/ParE family toxin</fullName>
    </submittedName>
</protein>
<dbReference type="InterPro" id="IPR051803">
    <property type="entry name" value="TA_system_RelE-like_toxin"/>
</dbReference>
<dbReference type="Gene3D" id="3.30.2310.20">
    <property type="entry name" value="RelE-like"/>
    <property type="match status" value="1"/>
</dbReference>
<accession>A0ABW4K384</accession>
<evidence type="ECO:0000313" key="4">
    <source>
        <dbReference type="Proteomes" id="UP001597308"/>
    </source>
</evidence>
<name>A0ABW4K384_9HYPH</name>
<keyword evidence="4" id="KW-1185">Reference proteome</keyword>
<comment type="caution">
    <text evidence="3">The sequence shown here is derived from an EMBL/GenBank/DDBJ whole genome shotgun (WGS) entry which is preliminary data.</text>
</comment>
<sequence>MTADAVRFARRAIADLDDIYDFHHARTPRYAEQLNLRLRVAALSIARHPERGAALPRTPHFRRLVESDHLIVYAAQDGRIFIVRILYGARDVDALLSAESPWPA</sequence>
<reference evidence="4" key="1">
    <citation type="journal article" date="2019" name="Int. J. Syst. Evol. Microbiol.">
        <title>The Global Catalogue of Microorganisms (GCM) 10K type strain sequencing project: providing services to taxonomists for standard genome sequencing and annotation.</title>
        <authorList>
            <consortium name="The Broad Institute Genomics Platform"/>
            <consortium name="The Broad Institute Genome Sequencing Center for Infectious Disease"/>
            <person name="Wu L."/>
            <person name="Ma J."/>
        </authorList>
    </citation>
    <scope>NUCLEOTIDE SEQUENCE [LARGE SCALE GENOMIC DNA]</scope>
    <source>
        <strain evidence="4">KCTC 23707</strain>
    </source>
</reference>
<dbReference type="PANTHER" id="PTHR33755">
    <property type="entry name" value="TOXIN PARE1-RELATED"/>
    <property type="match status" value="1"/>
</dbReference>
<dbReference type="RefSeq" id="WP_378798123.1">
    <property type="nucleotide sequence ID" value="NZ_JBHUER010000004.1"/>
</dbReference>
<comment type="similarity">
    <text evidence="1">Belongs to the RelE toxin family.</text>
</comment>
<evidence type="ECO:0000256" key="1">
    <source>
        <dbReference type="ARBA" id="ARBA00006226"/>
    </source>
</evidence>
<dbReference type="EMBL" id="JBHUER010000004">
    <property type="protein sequence ID" value="MFD1702635.1"/>
    <property type="molecule type" value="Genomic_DNA"/>
</dbReference>
<gene>
    <name evidence="3" type="ORF">ACFSCV_06415</name>
</gene>
<dbReference type="InterPro" id="IPR007712">
    <property type="entry name" value="RelE/ParE_toxin"/>
</dbReference>
<keyword evidence="2" id="KW-1277">Toxin-antitoxin system</keyword>